<comment type="caution">
    <text evidence="1">The sequence shown here is derived from an EMBL/GenBank/DDBJ whole genome shotgun (WGS) entry which is preliminary data.</text>
</comment>
<keyword evidence="2" id="KW-1185">Reference proteome</keyword>
<name>A0A392TI90_9FABA</name>
<organism evidence="1 2">
    <name type="scientific">Trifolium medium</name>
    <dbReference type="NCBI Taxonomy" id="97028"/>
    <lineage>
        <taxon>Eukaryota</taxon>
        <taxon>Viridiplantae</taxon>
        <taxon>Streptophyta</taxon>
        <taxon>Embryophyta</taxon>
        <taxon>Tracheophyta</taxon>
        <taxon>Spermatophyta</taxon>
        <taxon>Magnoliopsida</taxon>
        <taxon>eudicotyledons</taxon>
        <taxon>Gunneridae</taxon>
        <taxon>Pentapetalae</taxon>
        <taxon>rosids</taxon>
        <taxon>fabids</taxon>
        <taxon>Fabales</taxon>
        <taxon>Fabaceae</taxon>
        <taxon>Papilionoideae</taxon>
        <taxon>50 kb inversion clade</taxon>
        <taxon>NPAAA clade</taxon>
        <taxon>Hologalegina</taxon>
        <taxon>IRL clade</taxon>
        <taxon>Trifolieae</taxon>
        <taxon>Trifolium</taxon>
    </lineage>
</organism>
<accession>A0A392TI90</accession>
<evidence type="ECO:0000313" key="1">
    <source>
        <dbReference type="EMBL" id="MCI60147.1"/>
    </source>
</evidence>
<dbReference type="EMBL" id="LXQA010576298">
    <property type="protein sequence ID" value="MCI60147.1"/>
    <property type="molecule type" value="Genomic_DNA"/>
</dbReference>
<dbReference type="Proteomes" id="UP000265520">
    <property type="component" value="Unassembled WGS sequence"/>
</dbReference>
<dbReference type="AlphaFoldDB" id="A0A392TI90"/>
<sequence>MKEVDLDRNRIEGQTRCNDTVGKEEVTTFTEFVIVEKLEKNEEKPKDKERAVLKVITASINGEEEDRIKGSE</sequence>
<reference evidence="1 2" key="1">
    <citation type="journal article" date="2018" name="Front. Plant Sci.">
        <title>Red Clover (Trifolium pratense) and Zigzag Clover (T. medium) - A Picture of Genomic Similarities and Differences.</title>
        <authorList>
            <person name="Dluhosova J."/>
            <person name="Istvanek J."/>
            <person name="Nedelnik J."/>
            <person name="Repkova J."/>
        </authorList>
    </citation>
    <scope>NUCLEOTIDE SEQUENCE [LARGE SCALE GENOMIC DNA]</scope>
    <source>
        <strain evidence="2">cv. 10/8</strain>
        <tissue evidence="1">Leaf</tissue>
    </source>
</reference>
<evidence type="ECO:0000313" key="2">
    <source>
        <dbReference type="Proteomes" id="UP000265520"/>
    </source>
</evidence>
<proteinExistence type="predicted"/>
<feature type="non-terminal residue" evidence="1">
    <location>
        <position position="72"/>
    </location>
</feature>
<protein>
    <submittedName>
        <fullName evidence="1">Uncharacterized protein</fullName>
    </submittedName>
</protein>